<protein>
    <submittedName>
        <fullName evidence="1">Uncharacterized protein</fullName>
    </submittedName>
</protein>
<keyword evidence="2" id="KW-1185">Reference proteome</keyword>
<reference evidence="1 2" key="1">
    <citation type="submission" date="2019-04" db="EMBL/GenBank/DDBJ databases">
        <title>An improved genome assembly and genetic linkage map for asparagus bean, Vigna unguiculata ssp. sesquipedialis.</title>
        <authorList>
            <person name="Xia Q."/>
            <person name="Zhang R."/>
            <person name="Dong Y."/>
        </authorList>
    </citation>
    <scope>NUCLEOTIDE SEQUENCE [LARGE SCALE GENOMIC DNA]</scope>
    <source>
        <tissue evidence="1">Leaf</tissue>
    </source>
</reference>
<gene>
    <name evidence="1" type="ORF">DEO72_LG5g836</name>
</gene>
<proteinExistence type="predicted"/>
<accession>A0A4D6LVR4</accession>
<dbReference type="Proteomes" id="UP000501690">
    <property type="component" value="Linkage Group LG5"/>
</dbReference>
<organism evidence="1 2">
    <name type="scientific">Vigna unguiculata</name>
    <name type="common">Cowpea</name>
    <dbReference type="NCBI Taxonomy" id="3917"/>
    <lineage>
        <taxon>Eukaryota</taxon>
        <taxon>Viridiplantae</taxon>
        <taxon>Streptophyta</taxon>
        <taxon>Embryophyta</taxon>
        <taxon>Tracheophyta</taxon>
        <taxon>Spermatophyta</taxon>
        <taxon>Magnoliopsida</taxon>
        <taxon>eudicotyledons</taxon>
        <taxon>Gunneridae</taxon>
        <taxon>Pentapetalae</taxon>
        <taxon>rosids</taxon>
        <taxon>fabids</taxon>
        <taxon>Fabales</taxon>
        <taxon>Fabaceae</taxon>
        <taxon>Papilionoideae</taxon>
        <taxon>50 kb inversion clade</taxon>
        <taxon>NPAAA clade</taxon>
        <taxon>indigoferoid/millettioid clade</taxon>
        <taxon>Phaseoleae</taxon>
        <taxon>Vigna</taxon>
    </lineage>
</organism>
<dbReference type="EMBL" id="CP039349">
    <property type="protein sequence ID" value="QCD92767.1"/>
    <property type="molecule type" value="Genomic_DNA"/>
</dbReference>
<sequence length="78" mass="8496">MPCAKTSRTALLVWRLVTYECPLGDKSSRDVLATCGAWQQGVIRQVIDLKIVGLIGAWRLVTRLSHQAVCTGFILGGP</sequence>
<evidence type="ECO:0000313" key="2">
    <source>
        <dbReference type="Proteomes" id="UP000501690"/>
    </source>
</evidence>
<name>A0A4D6LVR4_VIGUN</name>
<dbReference type="AlphaFoldDB" id="A0A4D6LVR4"/>
<evidence type="ECO:0000313" key="1">
    <source>
        <dbReference type="EMBL" id="QCD92767.1"/>
    </source>
</evidence>